<dbReference type="Gene3D" id="3.30.540.30">
    <property type="match status" value="3"/>
</dbReference>
<keyword evidence="16" id="KW-1185">Reference proteome</keyword>
<dbReference type="PANTHER" id="PTHR23422">
    <property type="entry name" value="DIPEPTIDYL PEPTIDASE III-RELATED"/>
    <property type="match status" value="1"/>
</dbReference>
<comment type="cofactor">
    <cofactor evidence="2">
        <name>Zn(2+)</name>
        <dbReference type="ChEBI" id="CHEBI:29105"/>
    </cofactor>
</comment>
<evidence type="ECO:0000256" key="5">
    <source>
        <dbReference type="ARBA" id="ARBA00012063"/>
    </source>
</evidence>
<comment type="similarity">
    <text evidence="4">Belongs to the peptidase M49 family.</text>
</comment>
<sequence>MRTPTPVRGLRLRSWASASLRPASGGLNSWRGASASAQYTGTTATRSAAAIARHITRGAVSACGHDNRLCLSAIRVPLPLPLLEPRRNSSTATITNYPSPTMDQDVVKHYLADSPPTVVPLAIKPHFEALNDNQKLYAHYLSIACYAGTRIVLRQVSPESEHIYDFIIALHRHSKGDWKKLQSDAGLSDDELKAFLDYSAQFLGNAGNYKSFGDSKFVPRLEPRQLKALATLTPETLKLYEKFQDAIFAGNSVAKLHLGYPDQGHISTYYPDSPNITKEEISTVSDFLEGKKLLPENTRVRKTKDGFEVLIASAREPSKGERDTSESEWELDGKLKGKKLRLVYGDYSKEMATIANAIKSARQYAGNETEKSMLDAYEKSFVTGSLEAYKDSQRYWIRNKGPPVETDIGFVETYRDPHGIRGEWEGFVAMVNKERTRAFGELVEKAPTLIPRLPWSPEFEKDNFLSPDFTSLEVLTFAGSGTPAGINIPNYDDIRQREGFKNVSLGNVLSAKPPNEPIPFIKDSDMEVYQRCRDDAFEVQVGLHELLGHGCGKLLQETAPGEYNFDIKNPPVNPLTGKPVTKWYKPGQTWGSVFGSLAGSYEECRAECVAMALSCDFDILKIFGFGSGETDLNGPAGDVLYAGYLSMARAGVAALEFWDHKSRKWGQAHMQARFSILRTFLKAGKEFCELEYSQDDLSDLTIRLERSKILSHGRPAVEKYLQELHVLKATADFEGGSKMYEAITHVDDFYAEKIRPVVLAKKQPRKVFVQASTVVEGGKVALKEYEPTVEGMIQSYAEREYI</sequence>
<comment type="catalytic activity">
    <reaction evidence="1">
        <text>Release of an N-terminal dipeptide from a peptide comprising four or more residues, with broad specificity. Also acts on dipeptidyl 2-naphthylamides.</text>
        <dbReference type="EC" id="3.4.14.4"/>
    </reaction>
</comment>
<evidence type="ECO:0000256" key="3">
    <source>
        <dbReference type="ARBA" id="ARBA00004496"/>
    </source>
</evidence>
<keyword evidence="11" id="KW-0862">Zinc</keyword>
<dbReference type="Proteomes" id="UP001365128">
    <property type="component" value="Unassembled WGS sequence"/>
</dbReference>
<evidence type="ECO:0000256" key="1">
    <source>
        <dbReference type="ARBA" id="ARBA00001336"/>
    </source>
</evidence>
<protein>
    <recommendedName>
        <fullName evidence="5">dipeptidyl-peptidase III</fullName>
        <ecNumber evidence="5">3.4.14.4</ecNumber>
    </recommendedName>
    <alternativeName>
        <fullName evidence="13">Dipeptidyl aminopeptidase III</fullName>
    </alternativeName>
    <alternativeName>
        <fullName evidence="14">Dipeptidyl peptidase III</fullName>
    </alternativeName>
</protein>
<keyword evidence="12" id="KW-0482">Metalloprotease</keyword>
<reference evidence="15 16" key="1">
    <citation type="submission" date="2024-04" db="EMBL/GenBank/DDBJ databases">
        <title>Phyllosticta paracitricarpa is synonymous to the EU quarantine fungus P. citricarpa based on phylogenomic analyses.</title>
        <authorList>
            <consortium name="Lawrence Berkeley National Laboratory"/>
            <person name="Van Ingen-Buijs V.A."/>
            <person name="Van Westerhoven A.C."/>
            <person name="Haridas S."/>
            <person name="Skiadas P."/>
            <person name="Martin F."/>
            <person name="Groenewald J.Z."/>
            <person name="Crous P.W."/>
            <person name="Seidl M.F."/>
        </authorList>
    </citation>
    <scope>NUCLEOTIDE SEQUENCE [LARGE SCALE GENOMIC DNA]</scope>
    <source>
        <strain evidence="15 16">CBS 122670</strain>
    </source>
</reference>
<comment type="subcellular location">
    <subcellularLocation>
        <location evidence="3">Cytoplasm</location>
    </subcellularLocation>
</comment>
<dbReference type="PANTHER" id="PTHR23422:SF11">
    <property type="entry name" value="DIPEPTIDYL PEPTIDASE 3"/>
    <property type="match status" value="1"/>
</dbReference>
<dbReference type="PIRSF" id="PIRSF007828">
    <property type="entry name" value="Dipeptidyl-peptidase_III"/>
    <property type="match status" value="1"/>
</dbReference>
<gene>
    <name evidence="15" type="ORF">IWX46DRAFT_611498</name>
</gene>
<accession>A0ABR1LJT2</accession>
<evidence type="ECO:0000256" key="4">
    <source>
        <dbReference type="ARBA" id="ARBA00010200"/>
    </source>
</evidence>
<evidence type="ECO:0000256" key="14">
    <source>
        <dbReference type="ARBA" id="ARBA00032119"/>
    </source>
</evidence>
<keyword evidence="7" id="KW-0963">Cytoplasm</keyword>
<evidence type="ECO:0000256" key="10">
    <source>
        <dbReference type="ARBA" id="ARBA00022801"/>
    </source>
</evidence>
<organism evidence="15 16">
    <name type="scientific">Phyllosticta citricarpa</name>
    <dbReference type="NCBI Taxonomy" id="55181"/>
    <lineage>
        <taxon>Eukaryota</taxon>
        <taxon>Fungi</taxon>
        <taxon>Dikarya</taxon>
        <taxon>Ascomycota</taxon>
        <taxon>Pezizomycotina</taxon>
        <taxon>Dothideomycetes</taxon>
        <taxon>Dothideomycetes incertae sedis</taxon>
        <taxon>Botryosphaeriales</taxon>
        <taxon>Phyllostictaceae</taxon>
        <taxon>Phyllosticta</taxon>
    </lineage>
</organism>
<keyword evidence="10" id="KW-0378">Hydrolase</keyword>
<evidence type="ECO:0000256" key="13">
    <source>
        <dbReference type="ARBA" id="ARBA00031288"/>
    </source>
</evidence>
<evidence type="ECO:0000256" key="2">
    <source>
        <dbReference type="ARBA" id="ARBA00001947"/>
    </source>
</evidence>
<name>A0ABR1LJT2_9PEZI</name>
<evidence type="ECO:0000313" key="15">
    <source>
        <dbReference type="EMBL" id="KAK7535476.1"/>
    </source>
</evidence>
<evidence type="ECO:0000256" key="7">
    <source>
        <dbReference type="ARBA" id="ARBA00022490"/>
    </source>
</evidence>
<dbReference type="EMBL" id="JBBPDW010000040">
    <property type="protein sequence ID" value="KAK7535476.1"/>
    <property type="molecule type" value="Genomic_DNA"/>
</dbReference>
<evidence type="ECO:0000256" key="6">
    <source>
        <dbReference type="ARBA" id="ARBA00022438"/>
    </source>
</evidence>
<evidence type="ECO:0000313" key="16">
    <source>
        <dbReference type="Proteomes" id="UP001365128"/>
    </source>
</evidence>
<dbReference type="Pfam" id="PF03571">
    <property type="entry name" value="Peptidase_M49"/>
    <property type="match status" value="1"/>
</dbReference>
<evidence type="ECO:0000256" key="9">
    <source>
        <dbReference type="ARBA" id="ARBA00022723"/>
    </source>
</evidence>
<dbReference type="InterPro" id="IPR005317">
    <property type="entry name" value="Dipeptidyl-peptase3"/>
</dbReference>
<comment type="caution">
    <text evidence="15">The sequence shown here is derived from an EMBL/GenBank/DDBJ whole genome shotgun (WGS) entry which is preliminary data.</text>
</comment>
<evidence type="ECO:0000256" key="12">
    <source>
        <dbReference type="ARBA" id="ARBA00023049"/>
    </source>
</evidence>
<dbReference type="EC" id="3.4.14.4" evidence="5"/>
<keyword evidence="6" id="KW-0031">Aminopeptidase</keyword>
<evidence type="ECO:0000256" key="8">
    <source>
        <dbReference type="ARBA" id="ARBA00022670"/>
    </source>
</evidence>
<proteinExistence type="inferred from homology"/>
<keyword evidence="9" id="KW-0479">Metal-binding</keyword>
<keyword evidence="8" id="KW-0645">Protease</keyword>
<dbReference type="InterPro" id="IPR039461">
    <property type="entry name" value="Peptidase_M49"/>
</dbReference>
<evidence type="ECO:0000256" key="11">
    <source>
        <dbReference type="ARBA" id="ARBA00022833"/>
    </source>
</evidence>